<evidence type="ECO:0000313" key="13">
    <source>
        <dbReference type="Proteomes" id="UP000278792"/>
    </source>
</evidence>
<dbReference type="InterPro" id="IPR012902">
    <property type="entry name" value="N_methyl_site"/>
</dbReference>
<comment type="caution">
    <text evidence="11">The sequence shown here is derived from an EMBL/GenBank/DDBJ whole genome shotgun (WGS) entry which is preliminary data.</text>
</comment>
<reference evidence="11 13" key="2">
    <citation type="submission" date="2018-11" db="EMBL/GenBank/DDBJ databases">
        <title>Vibrio ponticus strain CAIM 1751 pathogenic for the snapper Lutjanus guttatus.</title>
        <authorList>
            <person name="Soto-Rodriguez S."/>
            <person name="Lozano-Olvera R."/>
            <person name="Gomez-Gil B."/>
        </authorList>
    </citation>
    <scope>NUCLEOTIDE SEQUENCE [LARGE SCALE GENOMIC DNA]</scope>
    <source>
        <strain evidence="11 13">CAIM 1751</strain>
    </source>
</reference>
<evidence type="ECO:0000256" key="6">
    <source>
        <dbReference type="ARBA" id="ARBA00022692"/>
    </source>
</evidence>
<organism evidence="11 13">
    <name type="scientific">Vibrio ponticus</name>
    <dbReference type="NCBI Taxonomy" id="265668"/>
    <lineage>
        <taxon>Bacteria</taxon>
        <taxon>Pseudomonadati</taxon>
        <taxon>Pseudomonadota</taxon>
        <taxon>Gammaproteobacteria</taxon>
        <taxon>Vibrionales</taxon>
        <taxon>Vibrionaceae</taxon>
        <taxon>Vibrio</taxon>
    </lineage>
</organism>
<dbReference type="NCBIfam" id="TIGR01708">
    <property type="entry name" value="typeII_sec_gspH"/>
    <property type="match status" value="1"/>
</dbReference>
<dbReference type="Gene3D" id="3.55.40.10">
    <property type="entry name" value="minor pseudopilin epsh domain"/>
    <property type="match status" value="1"/>
</dbReference>
<dbReference type="NCBIfam" id="TIGR02532">
    <property type="entry name" value="IV_pilin_GFxxxE"/>
    <property type="match status" value="1"/>
</dbReference>
<evidence type="ECO:0000256" key="2">
    <source>
        <dbReference type="ARBA" id="ARBA00021549"/>
    </source>
</evidence>
<dbReference type="GO" id="GO:0005886">
    <property type="term" value="C:plasma membrane"/>
    <property type="evidence" value="ECO:0007669"/>
    <property type="project" value="UniProtKB-SubCell"/>
</dbReference>
<evidence type="ECO:0000256" key="4">
    <source>
        <dbReference type="ARBA" id="ARBA00022481"/>
    </source>
</evidence>
<dbReference type="InterPro" id="IPR045584">
    <property type="entry name" value="Pilin-like"/>
</dbReference>
<dbReference type="Pfam" id="PF07963">
    <property type="entry name" value="N_methyl"/>
    <property type="match status" value="1"/>
</dbReference>
<reference evidence="10 12" key="1">
    <citation type="submission" date="2016-09" db="EMBL/GenBank/DDBJ databases">
        <title>Genomic Taxonomy of the Vibrionaceae.</title>
        <authorList>
            <person name="Gonzalez-Castillo A."/>
            <person name="Gomez-Gil B."/>
            <person name="Enciso-Ibarra K."/>
        </authorList>
    </citation>
    <scope>NUCLEOTIDE SEQUENCE [LARGE SCALE GENOMIC DNA]</scope>
    <source>
        <strain evidence="10 12">CAIM 1731</strain>
    </source>
</reference>
<dbReference type="EMBL" id="RKIK01000024">
    <property type="protein sequence ID" value="ROV60265.1"/>
    <property type="molecule type" value="Genomic_DNA"/>
</dbReference>
<dbReference type="Proteomes" id="UP000278792">
    <property type="component" value="Unassembled WGS sequence"/>
</dbReference>
<evidence type="ECO:0000313" key="11">
    <source>
        <dbReference type="EMBL" id="ROV60265.1"/>
    </source>
</evidence>
<dbReference type="OrthoDB" id="5730913at2"/>
<comment type="subcellular location">
    <subcellularLocation>
        <location evidence="1">Cell inner membrane</location>
        <topology evidence="1">Single-pass membrane protein</topology>
    </subcellularLocation>
</comment>
<dbReference type="Proteomes" id="UP000186206">
    <property type="component" value="Unassembled WGS sequence"/>
</dbReference>
<dbReference type="GO" id="GO:0015627">
    <property type="term" value="C:type II protein secretion system complex"/>
    <property type="evidence" value="ECO:0007669"/>
    <property type="project" value="InterPro"/>
</dbReference>
<dbReference type="PRINTS" id="PR00885">
    <property type="entry name" value="BCTERIALGSPH"/>
</dbReference>
<dbReference type="EMBL" id="MJMI01000131">
    <property type="protein sequence ID" value="OLQ86561.1"/>
    <property type="molecule type" value="Genomic_DNA"/>
</dbReference>
<keyword evidence="5" id="KW-0997">Cell inner membrane</keyword>
<evidence type="ECO:0000256" key="7">
    <source>
        <dbReference type="ARBA" id="ARBA00022989"/>
    </source>
</evidence>
<evidence type="ECO:0000313" key="12">
    <source>
        <dbReference type="Proteomes" id="UP000186206"/>
    </source>
</evidence>
<evidence type="ECO:0000256" key="5">
    <source>
        <dbReference type="ARBA" id="ARBA00022519"/>
    </source>
</evidence>
<evidence type="ECO:0000256" key="9">
    <source>
        <dbReference type="ARBA" id="ARBA00030775"/>
    </source>
</evidence>
<proteinExistence type="predicted"/>
<evidence type="ECO:0000256" key="3">
    <source>
        <dbReference type="ARBA" id="ARBA00022475"/>
    </source>
</evidence>
<dbReference type="InterPro" id="IPR049875">
    <property type="entry name" value="TypeII_GspH"/>
</dbReference>
<evidence type="ECO:0000256" key="8">
    <source>
        <dbReference type="ARBA" id="ARBA00023136"/>
    </source>
</evidence>
<protein>
    <recommendedName>
        <fullName evidence="2">Type II secretion system protein H</fullName>
    </recommendedName>
    <alternativeName>
        <fullName evidence="9">General secretion pathway protein H</fullName>
    </alternativeName>
</protein>
<keyword evidence="4" id="KW-0488">Methylation</keyword>
<sequence>MPKSKGFTLLEVLLVVALLAVTVTTVVFALPDNQRDEAKQQASALWHRLQLLNEEALLSGRDYGLRVDEKKATYYLQQLEEKGWQKLSLDRIPYESKLQEGVAVKFTLGGSVWQDQERLFEPTSLFDEDMFAEFEEQKQLPQPQVFFMSSGEITPFSIAIYPSDADIEQSAWQVVAKENGQIILLAPGEQDEAQ</sequence>
<dbReference type="PROSITE" id="PS00409">
    <property type="entry name" value="PROKAR_NTER_METHYL"/>
    <property type="match status" value="1"/>
</dbReference>
<keyword evidence="8" id="KW-0472">Membrane</keyword>
<name>A0A3N3E0I8_9VIBR</name>
<keyword evidence="6" id="KW-0812">Transmembrane</keyword>
<dbReference type="SUPFAM" id="SSF54523">
    <property type="entry name" value="Pili subunits"/>
    <property type="match status" value="1"/>
</dbReference>
<dbReference type="RefSeq" id="WP_075652026.1">
    <property type="nucleotide sequence ID" value="NZ_AP019657.1"/>
</dbReference>
<evidence type="ECO:0000256" key="1">
    <source>
        <dbReference type="ARBA" id="ARBA00004377"/>
    </source>
</evidence>
<keyword evidence="12" id="KW-1185">Reference proteome</keyword>
<dbReference type="AlphaFoldDB" id="A0A3N3E0I8"/>
<accession>A0A3N3E0I8</accession>
<dbReference type="InterPro" id="IPR002416">
    <property type="entry name" value="T2SS_protein-GspH"/>
</dbReference>
<keyword evidence="7" id="KW-1133">Transmembrane helix</keyword>
<evidence type="ECO:0000313" key="10">
    <source>
        <dbReference type="EMBL" id="OLQ86561.1"/>
    </source>
</evidence>
<gene>
    <name evidence="11" type="primary">gspH</name>
    <name evidence="10" type="ORF">BIY21_03790</name>
    <name evidence="11" type="ORF">EGH82_10105</name>
</gene>
<dbReference type="GO" id="GO:0015628">
    <property type="term" value="P:protein secretion by the type II secretion system"/>
    <property type="evidence" value="ECO:0007669"/>
    <property type="project" value="InterPro"/>
</dbReference>
<keyword evidence="3" id="KW-1003">Cell membrane</keyword>